<evidence type="ECO:0000256" key="1">
    <source>
        <dbReference type="SAM" id="MobiDB-lite"/>
    </source>
</evidence>
<dbReference type="Proteomes" id="UP000682892">
    <property type="component" value="Chromosome 2"/>
</dbReference>
<dbReference type="HOGENOM" id="CLU_1278549_0_0_1"/>
<evidence type="ECO:0000313" key="4">
    <source>
        <dbReference type="Proteomes" id="UP000682892"/>
    </source>
</evidence>
<keyword evidence="2" id="KW-0732">Signal</keyword>
<evidence type="ECO:0000256" key="2">
    <source>
        <dbReference type="SAM" id="SignalP"/>
    </source>
</evidence>
<dbReference type="STRING" id="7159.Q17CM6"/>
<reference evidence="3" key="2">
    <citation type="journal article" date="2007" name="Science">
        <title>Genome sequence of Aedes aegypti, a major arbovirus vector.</title>
        <authorList>
            <person name="Nene V."/>
            <person name="Wortman J.R."/>
            <person name="Lawson D."/>
            <person name="Haas B."/>
            <person name="Kodira C."/>
            <person name="Tu Z.J."/>
            <person name="Loftus B."/>
            <person name="Xi Z."/>
            <person name="Megy K."/>
            <person name="Grabherr M."/>
            <person name="Ren Q."/>
            <person name="Zdobnov E.M."/>
            <person name="Lobo N.F."/>
            <person name="Campbell K.S."/>
            <person name="Brown S.E."/>
            <person name="Bonaldo M.F."/>
            <person name="Zhu J."/>
            <person name="Sinkins S.P."/>
            <person name="Hogenkamp D.G."/>
            <person name="Amedeo P."/>
            <person name="Arensburger P."/>
            <person name="Atkinson P.W."/>
            <person name="Bidwell S."/>
            <person name="Biedler J."/>
            <person name="Birney E."/>
            <person name="Bruggner R.V."/>
            <person name="Costas J."/>
            <person name="Coy M.R."/>
            <person name="Crabtree J."/>
            <person name="Crawford M."/>
            <person name="Debruyn B."/>
            <person name="Decaprio D."/>
            <person name="Eiglmeier K."/>
            <person name="Eisenstadt E."/>
            <person name="El-Dorry H."/>
            <person name="Gelbart W.M."/>
            <person name="Gomes S.L."/>
            <person name="Hammond M."/>
            <person name="Hannick L.I."/>
            <person name="Hogan J.R."/>
            <person name="Holmes M.H."/>
            <person name="Jaffe D."/>
            <person name="Johnston J.S."/>
            <person name="Kennedy R.C."/>
            <person name="Koo H."/>
            <person name="Kravitz S."/>
            <person name="Kriventseva E.V."/>
            <person name="Kulp D."/>
            <person name="Labutti K."/>
            <person name="Lee E."/>
            <person name="Li S."/>
            <person name="Lovin D.D."/>
            <person name="Mao C."/>
            <person name="Mauceli E."/>
            <person name="Menck C.F."/>
            <person name="Miller J.R."/>
            <person name="Montgomery P."/>
            <person name="Mori A."/>
            <person name="Nascimento A.L."/>
            <person name="Naveira H.F."/>
            <person name="Nusbaum C."/>
            <person name="O'leary S."/>
            <person name="Orvis J."/>
            <person name="Pertea M."/>
            <person name="Quesneville H."/>
            <person name="Reidenbach K.R."/>
            <person name="Rogers Y.H."/>
            <person name="Roth C.W."/>
            <person name="Schneider J.R."/>
            <person name="Schatz M."/>
            <person name="Shumway M."/>
            <person name="Stanke M."/>
            <person name="Stinson E.O."/>
            <person name="Tubio J.M."/>
            <person name="Vanzee J.P."/>
            <person name="Verjovski-Almeida S."/>
            <person name="Werner D."/>
            <person name="White O."/>
            <person name="Wyder S."/>
            <person name="Zeng Q."/>
            <person name="Zhao Q."/>
            <person name="Zhao Y."/>
            <person name="Hill C.A."/>
            <person name="Raikhel A.S."/>
            <person name="Soares M.B."/>
            <person name="Knudson D.L."/>
            <person name="Lee N.H."/>
            <person name="Galagan J."/>
            <person name="Salzberg S.L."/>
            <person name="Paulsen I.T."/>
            <person name="Dimopoulos G."/>
            <person name="Collins F.H."/>
            <person name="Birren B."/>
            <person name="Fraser-Liggett C.M."/>
            <person name="Severson D.W."/>
        </authorList>
    </citation>
    <scope>NUCLEOTIDE SEQUENCE [LARGE SCALE GENOMIC DNA]</scope>
    <source>
        <strain evidence="3">Liverpool</strain>
    </source>
</reference>
<feature type="region of interest" description="Disordered" evidence="1">
    <location>
        <begin position="176"/>
        <end position="216"/>
    </location>
</feature>
<dbReference type="AlphaFoldDB" id="Q17CM6"/>
<feature type="chain" id="PRO_5014307827" evidence="2">
    <location>
        <begin position="18"/>
        <end position="216"/>
    </location>
</feature>
<reference evidence="3" key="3">
    <citation type="submission" date="2012-09" db="EMBL/GenBank/DDBJ databases">
        <authorList>
            <consortium name="VectorBase"/>
        </authorList>
    </citation>
    <scope>NUCLEOTIDE SEQUENCE</scope>
    <source>
        <strain evidence="3">Liverpool</strain>
    </source>
</reference>
<dbReference type="eggNOG" id="ENOG502TB65">
    <property type="taxonomic scope" value="Eukaryota"/>
</dbReference>
<organism evidence="3 4">
    <name type="scientific">Aedes aegypti</name>
    <name type="common">Yellowfever mosquito</name>
    <name type="synonym">Culex aegypti</name>
    <dbReference type="NCBI Taxonomy" id="7159"/>
    <lineage>
        <taxon>Eukaryota</taxon>
        <taxon>Metazoa</taxon>
        <taxon>Ecdysozoa</taxon>
        <taxon>Arthropoda</taxon>
        <taxon>Hexapoda</taxon>
        <taxon>Insecta</taxon>
        <taxon>Pterygota</taxon>
        <taxon>Neoptera</taxon>
        <taxon>Endopterygota</taxon>
        <taxon>Diptera</taxon>
        <taxon>Nematocera</taxon>
        <taxon>Culicoidea</taxon>
        <taxon>Culicidae</taxon>
        <taxon>Culicinae</taxon>
        <taxon>Aedini</taxon>
        <taxon>Aedes</taxon>
        <taxon>Stegomyia</taxon>
    </lineage>
</organism>
<sequence>MPAVLVIVCGFLGITYAAKIKIPTKNRNDDLFSEDEFTFPVEDNKDPTNFTGDVMKAGILMAEIKNQGKGKFKYAVETQNGIEIEQIGKLRDDNKTLVWSWDRTLIPVPMESDTAFATLLTSLAITRSPSWTPGVVQAAPIKPFVFTTKATTTTTTTTTTEHPGYHYERPTNGYLPPTNGYLPPSNQYLPAKNVNDPPVNQLPPLLSPQYRGQNAL</sequence>
<accession>Q17CM6</accession>
<dbReference type="EMBL" id="CH477307">
    <property type="protein sequence ID" value="EAT44071.1"/>
    <property type="molecule type" value="Genomic_DNA"/>
</dbReference>
<proteinExistence type="predicted"/>
<dbReference type="PhylomeDB" id="Q17CM6"/>
<reference evidence="3" key="1">
    <citation type="submission" date="2005-10" db="EMBL/GenBank/DDBJ databases">
        <authorList>
            <person name="Loftus B.J."/>
            <person name="Nene V.M."/>
            <person name="Hannick L.I."/>
            <person name="Bidwell S."/>
            <person name="Haas B."/>
            <person name="Amedeo P."/>
            <person name="Orvis J."/>
            <person name="Wortman J.R."/>
            <person name="White O.R."/>
            <person name="Salzberg S."/>
            <person name="Shumway M."/>
            <person name="Koo H."/>
            <person name="Zhao Y."/>
            <person name="Holmes M."/>
            <person name="Miller J."/>
            <person name="Schatz M."/>
            <person name="Pop M."/>
            <person name="Pai G."/>
            <person name="Utterback T."/>
            <person name="Rogers Y.-H."/>
            <person name="Kravitz S."/>
            <person name="Fraser C.M."/>
        </authorList>
    </citation>
    <scope>NUCLEOTIDE SEQUENCE</scope>
    <source>
        <strain evidence="3">Liverpool</strain>
    </source>
</reference>
<name>Q17CM6_AEDAE</name>
<dbReference type="PaxDb" id="7159-AAEL004536-PA"/>
<feature type="signal peptide" evidence="2">
    <location>
        <begin position="1"/>
        <end position="17"/>
    </location>
</feature>
<evidence type="ECO:0000313" key="3">
    <source>
        <dbReference type="EMBL" id="EAT44071.1"/>
    </source>
</evidence>
<protein>
    <submittedName>
        <fullName evidence="3">AAEL004536-PA</fullName>
    </submittedName>
</protein>
<dbReference type="VEuPathDB" id="VectorBase:AAEL013683"/>
<gene>
    <name evidence="3" type="ORF">AaeL_AAEL004536</name>
</gene>